<protein>
    <submittedName>
        <fullName evidence="2">Transcriptional regulatory protein RtcR</fullName>
    </submittedName>
</protein>
<proteinExistence type="predicted"/>
<dbReference type="KEGG" id="cbw:RR42_s0523"/>
<dbReference type="STRING" id="68895.RR42_s0523"/>
<dbReference type="EMBL" id="CP010537">
    <property type="protein sequence ID" value="AJG22116.1"/>
    <property type="molecule type" value="Genomic_DNA"/>
</dbReference>
<dbReference type="RefSeq" id="WP_043353407.1">
    <property type="nucleotide sequence ID" value="NZ_CP010537.1"/>
</dbReference>
<dbReference type="Proteomes" id="UP000031843">
    <property type="component" value="Chromosome secondary"/>
</dbReference>
<feature type="compositionally biased region" description="Low complexity" evidence="1">
    <location>
        <begin position="98"/>
        <end position="113"/>
    </location>
</feature>
<accession>A0A0C4YNI3</accession>
<keyword evidence="3" id="KW-1185">Reference proteome</keyword>
<evidence type="ECO:0000256" key="1">
    <source>
        <dbReference type="SAM" id="MobiDB-lite"/>
    </source>
</evidence>
<organism evidence="2 3">
    <name type="scientific">Cupriavidus basilensis</name>
    <dbReference type="NCBI Taxonomy" id="68895"/>
    <lineage>
        <taxon>Bacteria</taxon>
        <taxon>Pseudomonadati</taxon>
        <taxon>Pseudomonadota</taxon>
        <taxon>Betaproteobacteria</taxon>
        <taxon>Burkholderiales</taxon>
        <taxon>Burkholderiaceae</taxon>
        <taxon>Cupriavidus</taxon>
    </lineage>
</organism>
<gene>
    <name evidence="2" type="ORF">RR42_s0523</name>
</gene>
<evidence type="ECO:0000313" key="2">
    <source>
        <dbReference type="EMBL" id="AJG22116.1"/>
    </source>
</evidence>
<sequence>MMTLADSGRIDASVVDAEIARLSDSWQDGAQQALAQGQMQDQMQGQVQAIPDPAVRAATDPFDLVQLDYVLSVCRRSKSQAEAGRTLFAVVCRIAAGQGQQQRQRPVGQVPRQIRPDLRGGEPVLA</sequence>
<reference evidence="2 3" key="1">
    <citation type="journal article" date="2015" name="Genome Announc.">
        <title>Complete Genome Sequence of Cupriavidus basilensis 4G11, Isolated from the Oak Ridge Field Research Center Site.</title>
        <authorList>
            <person name="Ray J."/>
            <person name="Waters R.J."/>
            <person name="Skerker J.M."/>
            <person name="Kuehl J.V."/>
            <person name="Price M.N."/>
            <person name="Huang J."/>
            <person name="Chakraborty R."/>
            <person name="Arkin A.P."/>
            <person name="Deutschbauer A."/>
        </authorList>
    </citation>
    <scope>NUCLEOTIDE SEQUENCE [LARGE SCALE GENOMIC DNA]</scope>
    <source>
        <strain evidence="2">4G11</strain>
    </source>
</reference>
<feature type="region of interest" description="Disordered" evidence="1">
    <location>
        <begin position="98"/>
        <end position="126"/>
    </location>
</feature>
<name>A0A0C4YNI3_9BURK</name>
<evidence type="ECO:0000313" key="3">
    <source>
        <dbReference type="Proteomes" id="UP000031843"/>
    </source>
</evidence>
<dbReference type="AlphaFoldDB" id="A0A0C4YNI3"/>